<accession>A0A8W8JBI4</accession>
<protein>
    <submittedName>
        <fullName evidence="2">Uncharacterized protein</fullName>
    </submittedName>
</protein>
<feature type="signal peptide" evidence="1">
    <location>
        <begin position="1"/>
        <end position="20"/>
    </location>
</feature>
<organism evidence="2 3">
    <name type="scientific">Magallana gigas</name>
    <name type="common">Pacific oyster</name>
    <name type="synonym">Crassostrea gigas</name>
    <dbReference type="NCBI Taxonomy" id="29159"/>
    <lineage>
        <taxon>Eukaryota</taxon>
        <taxon>Metazoa</taxon>
        <taxon>Spiralia</taxon>
        <taxon>Lophotrochozoa</taxon>
        <taxon>Mollusca</taxon>
        <taxon>Bivalvia</taxon>
        <taxon>Autobranchia</taxon>
        <taxon>Pteriomorphia</taxon>
        <taxon>Ostreida</taxon>
        <taxon>Ostreoidea</taxon>
        <taxon>Ostreidae</taxon>
        <taxon>Magallana</taxon>
    </lineage>
</organism>
<keyword evidence="3" id="KW-1185">Reference proteome</keyword>
<keyword evidence="1" id="KW-0732">Signal</keyword>
<evidence type="ECO:0000256" key="1">
    <source>
        <dbReference type="SAM" id="SignalP"/>
    </source>
</evidence>
<name>A0A8W8JBI4_MAGGI</name>
<sequence>MYRLGLVYVSLYGLFVNVKGQCPDTAGSTLVTSCDGIEKIGSFIEIDFNKINRPCICVVTLLFEGVLIGTTRKAPTWCPNPVSVNTTLVLDCNGASDTADVKINDTLVVKAEYQPGQTSVEFYQCLVLRENGGGGGNLSVVCGKQQAITSTTKTSTRLSDIRSSPEVSSLKTTSTTNDQYTYSFTTQSTTRVSGIETSEVSSIQSTSARNKKETYTIATVTTKWNPETESSSAVSNSLIKSTSTSYERDTDSVTDSTTLPVVPDSLLENIPCGKAFMIFTYDWYRHARIWGKGGWGES</sequence>
<evidence type="ECO:0000313" key="2">
    <source>
        <dbReference type="EnsemblMetazoa" id="G18330.1:cds"/>
    </source>
</evidence>
<dbReference type="Proteomes" id="UP000005408">
    <property type="component" value="Unassembled WGS sequence"/>
</dbReference>
<dbReference type="AlphaFoldDB" id="A0A8W8JBI4"/>
<reference evidence="2" key="1">
    <citation type="submission" date="2022-08" db="UniProtKB">
        <authorList>
            <consortium name="EnsemblMetazoa"/>
        </authorList>
    </citation>
    <scope>IDENTIFICATION</scope>
    <source>
        <strain evidence="2">05x7-T-G4-1.051#20</strain>
    </source>
</reference>
<proteinExistence type="predicted"/>
<feature type="chain" id="PRO_5036485388" evidence="1">
    <location>
        <begin position="21"/>
        <end position="298"/>
    </location>
</feature>
<evidence type="ECO:0000313" key="3">
    <source>
        <dbReference type="Proteomes" id="UP000005408"/>
    </source>
</evidence>
<dbReference type="EnsemblMetazoa" id="G18330.1">
    <property type="protein sequence ID" value="G18330.1:cds"/>
    <property type="gene ID" value="G18330"/>
</dbReference>